<dbReference type="AlphaFoldDB" id="A0AAU9TT29"/>
<comment type="caution">
    <text evidence="2">The sequence shown here is derived from an EMBL/GenBank/DDBJ whole genome shotgun (WGS) entry which is preliminary data.</text>
</comment>
<evidence type="ECO:0000259" key="1">
    <source>
        <dbReference type="Pfam" id="PF18701"/>
    </source>
</evidence>
<evidence type="ECO:0000313" key="3">
    <source>
        <dbReference type="Proteomes" id="UP001153954"/>
    </source>
</evidence>
<dbReference type="EMBL" id="CAKOGL010000007">
    <property type="protein sequence ID" value="CAH2088740.1"/>
    <property type="molecule type" value="Genomic_DNA"/>
</dbReference>
<dbReference type="Pfam" id="PF18701">
    <property type="entry name" value="DUF5641"/>
    <property type="match status" value="1"/>
</dbReference>
<evidence type="ECO:0000313" key="2">
    <source>
        <dbReference type="EMBL" id="CAH2088740.1"/>
    </source>
</evidence>
<keyword evidence="3" id="KW-1185">Reference proteome</keyword>
<gene>
    <name evidence="2" type="ORF">EEDITHA_LOCUS4876</name>
</gene>
<organism evidence="2 3">
    <name type="scientific">Euphydryas editha</name>
    <name type="common">Edith's checkerspot</name>
    <dbReference type="NCBI Taxonomy" id="104508"/>
    <lineage>
        <taxon>Eukaryota</taxon>
        <taxon>Metazoa</taxon>
        <taxon>Ecdysozoa</taxon>
        <taxon>Arthropoda</taxon>
        <taxon>Hexapoda</taxon>
        <taxon>Insecta</taxon>
        <taxon>Pterygota</taxon>
        <taxon>Neoptera</taxon>
        <taxon>Endopterygota</taxon>
        <taxon>Lepidoptera</taxon>
        <taxon>Glossata</taxon>
        <taxon>Ditrysia</taxon>
        <taxon>Papilionoidea</taxon>
        <taxon>Nymphalidae</taxon>
        <taxon>Nymphalinae</taxon>
        <taxon>Euphydryas</taxon>
    </lineage>
</organism>
<accession>A0AAU9TT29</accession>
<dbReference type="InterPro" id="IPR040676">
    <property type="entry name" value="DUF5641"/>
</dbReference>
<proteinExistence type="predicted"/>
<sequence length="94" mass="11133">MLNNDPEEASPLTPSHVLIGEPLVTVPEINYTEYKMGSLKRWQYNQAMLQNFWRRWSNEYLTHLVQRYKWAHKVPEPKIGDLVLVKENDLPPTK</sequence>
<feature type="domain" description="DUF5641" evidence="1">
    <location>
        <begin position="40"/>
        <end position="94"/>
    </location>
</feature>
<dbReference type="Proteomes" id="UP001153954">
    <property type="component" value="Unassembled WGS sequence"/>
</dbReference>
<name>A0AAU9TT29_EUPED</name>
<reference evidence="2" key="1">
    <citation type="submission" date="2022-03" db="EMBL/GenBank/DDBJ databases">
        <authorList>
            <person name="Tunstrom K."/>
        </authorList>
    </citation>
    <scope>NUCLEOTIDE SEQUENCE</scope>
</reference>
<dbReference type="PANTHER" id="PTHR47331">
    <property type="entry name" value="PHD-TYPE DOMAIN-CONTAINING PROTEIN"/>
    <property type="match status" value="1"/>
</dbReference>
<protein>
    <recommendedName>
        <fullName evidence="1">DUF5641 domain-containing protein</fullName>
    </recommendedName>
</protein>